<dbReference type="Gene3D" id="3.40.605.10">
    <property type="entry name" value="Aldehyde Dehydrogenase, Chain A, domain 1"/>
    <property type="match status" value="2"/>
</dbReference>
<evidence type="ECO:0000313" key="11">
    <source>
        <dbReference type="EMBL" id="KAG6491658.1"/>
    </source>
</evidence>
<dbReference type="Gene3D" id="3.40.309.10">
    <property type="entry name" value="Aldehyde Dehydrogenase, Chain A, domain 2"/>
    <property type="match status" value="1"/>
</dbReference>
<evidence type="ECO:0000256" key="8">
    <source>
        <dbReference type="RuleBase" id="RU003345"/>
    </source>
</evidence>
<dbReference type="PROSITE" id="PS00687">
    <property type="entry name" value="ALDEHYDE_DEHYDR_GLU"/>
    <property type="match status" value="1"/>
</dbReference>
<feature type="active site" evidence="7">
    <location>
        <position position="457"/>
    </location>
</feature>
<dbReference type="InterPro" id="IPR029510">
    <property type="entry name" value="Ald_DH_CS_GLU"/>
</dbReference>
<evidence type="ECO:0000313" key="12">
    <source>
        <dbReference type="Proteomes" id="UP000734854"/>
    </source>
</evidence>
<evidence type="ECO:0000256" key="4">
    <source>
        <dbReference type="ARBA" id="ARBA00023027"/>
    </source>
</evidence>
<dbReference type="FunFam" id="3.40.605.10:FF:000011">
    <property type="entry name" value="ALD5p Mitochondrial aldehyde dehydrogenase"/>
    <property type="match status" value="1"/>
</dbReference>
<dbReference type="PANTHER" id="PTHR11699">
    <property type="entry name" value="ALDEHYDE DEHYDROGENASE-RELATED"/>
    <property type="match status" value="1"/>
</dbReference>
<gene>
    <name evidence="11" type="ORF">ZIOFF_046594</name>
</gene>
<dbReference type="InterPro" id="IPR016163">
    <property type="entry name" value="Ald_DH_C"/>
</dbReference>
<name>A0A8J5KUW1_ZINOF</name>
<evidence type="ECO:0000256" key="1">
    <source>
        <dbReference type="ARBA" id="ARBA00009986"/>
    </source>
</evidence>
<evidence type="ECO:0000256" key="5">
    <source>
        <dbReference type="ARBA" id="ARBA00050461"/>
    </source>
</evidence>
<protein>
    <recommendedName>
        <fullName evidence="6">Aldehyde dehydrogenase 1</fullName>
    </recommendedName>
</protein>
<accession>A0A8J5KUW1</accession>
<keyword evidence="3 8" id="KW-0560">Oxidoreductase</keyword>
<evidence type="ECO:0000256" key="9">
    <source>
        <dbReference type="SAM" id="MobiDB-lite"/>
    </source>
</evidence>
<comment type="caution">
    <text evidence="11">The sequence shown here is derived from an EMBL/GenBank/DDBJ whole genome shotgun (WGS) entry which is preliminary data.</text>
</comment>
<reference evidence="11 12" key="1">
    <citation type="submission" date="2020-08" db="EMBL/GenBank/DDBJ databases">
        <title>Plant Genome Project.</title>
        <authorList>
            <person name="Zhang R.-G."/>
        </authorList>
    </citation>
    <scope>NUCLEOTIDE SEQUENCE [LARGE SCALE GENOMIC DNA]</scope>
    <source>
        <tissue evidence="11">Rhizome</tissue>
    </source>
</reference>
<organism evidence="11 12">
    <name type="scientific">Zingiber officinale</name>
    <name type="common">Ginger</name>
    <name type="synonym">Amomum zingiber</name>
    <dbReference type="NCBI Taxonomy" id="94328"/>
    <lineage>
        <taxon>Eukaryota</taxon>
        <taxon>Viridiplantae</taxon>
        <taxon>Streptophyta</taxon>
        <taxon>Embryophyta</taxon>
        <taxon>Tracheophyta</taxon>
        <taxon>Spermatophyta</taxon>
        <taxon>Magnoliopsida</taxon>
        <taxon>Liliopsida</taxon>
        <taxon>Zingiberales</taxon>
        <taxon>Zingiberaceae</taxon>
        <taxon>Zingiber</taxon>
    </lineage>
</organism>
<comment type="similarity">
    <text evidence="1 8">Belongs to the aldehyde dehydrogenase family.</text>
</comment>
<dbReference type="InterPro" id="IPR015590">
    <property type="entry name" value="Aldehyde_DH_dom"/>
</dbReference>
<proteinExistence type="inferred from homology"/>
<evidence type="ECO:0000259" key="10">
    <source>
        <dbReference type="Pfam" id="PF00171"/>
    </source>
</evidence>
<comment type="subunit">
    <text evidence="2">Homotetramer.</text>
</comment>
<dbReference type="FunFam" id="3.40.309.10:FF:000065">
    <property type="entry name" value="Aldehyde dehydrogenase3"/>
    <property type="match status" value="1"/>
</dbReference>
<dbReference type="GO" id="GO:0004030">
    <property type="term" value="F:aldehyde dehydrogenase [NAD(P)+] activity"/>
    <property type="evidence" value="ECO:0007669"/>
    <property type="project" value="UniProtKB-ARBA"/>
</dbReference>
<feature type="region of interest" description="Disordered" evidence="9">
    <location>
        <begin position="52"/>
        <end position="77"/>
    </location>
</feature>
<sequence length="653" mass="71319">MRVSPSNQYQLVKHETSYQIQLASPKEQVSCGCTSFPYFNCASTLENATSPPDAALLHDSETSSESSSTDSGKESITDDVVHEAEKEICNKSNMKKPLADCFIPAILDNTVDLSIESPSSTAGFGKTRKVQWTDACGKELFEIKEFQLSEGDLSDDDFGHGSDKCNCVILQSVSPSNSRSVPSDSMACGLKMPEIKFTKLFINGSFVDAVSGNNNNNIPSIFFWKTFATTDPRSGEVITMVAEGEKDDVDLAVKAAREAFDHGQWPRMSGFQRGQIMIKFADLIDQHIEELATLDSLEVGKLFSHNKLADIPSATRMLRYFAGAADKIHGETLKMGGPFHGYTLKEPIGVVGHIIPWNFPTVMFFFKVSPALAAGCTMVVKPAEQSSLSALYYAFLAKQAGIPDGVLNVVTGFGPTAGAAIASHMDINQVSFTGSTEVGRLIMEAAARSNLKPVSLELGGKSPLIIFDDADINMAVKLAQRAVFYNKACKLLFPILVDKEQFEKVLRYIEHGKREGATIVAGGKPCGENGYYIEPTIFVDVKEDMVIAKEEIFGPVMSLMKFKTMEEAIERANNTRYGLAAGVVTKNLDIANRMARSIHAGSIWINCYSAFDSDCPFGGFKMSGFGKDLGMHSIEKYLQVKSVVTRLHDSPWL</sequence>
<dbReference type="InterPro" id="IPR016161">
    <property type="entry name" value="Ald_DH/histidinol_DH"/>
</dbReference>
<dbReference type="InterPro" id="IPR016162">
    <property type="entry name" value="Ald_DH_N"/>
</dbReference>
<evidence type="ECO:0000256" key="7">
    <source>
        <dbReference type="PROSITE-ProRule" id="PRU10007"/>
    </source>
</evidence>
<evidence type="ECO:0000256" key="2">
    <source>
        <dbReference type="ARBA" id="ARBA00011881"/>
    </source>
</evidence>
<keyword evidence="12" id="KW-1185">Reference proteome</keyword>
<comment type="catalytic activity">
    <reaction evidence="5">
        <text>octanal + NADP(+) + H2O = octanoate + NADPH + 2 H(+)</text>
        <dbReference type="Rhea" id="RHEA:59904"/>
        <dbReference type="ChEBI" id="CHEBI:15377"/>
        <dbReference type="ChEBI" id="CHEBI:15378"/>
        <dbReference type="ChEBI" id="CHEBI:17935"/>
        <dbReference type="ChEBI" id="CHEBI:25646"/>
        <dbReference type="ChEBI" id="CHEBI:57783"/>
        <dbReference type="ChEBI" id="CHEBI:58349"/>
    </reaction>
    <physiologicalReaction direction="left-to-right" evidence="5">
        <dbReference type="Rhea" id="RHEA:59905"/>
    </physiologicalReaction>
</comment>
<evidence type="ECO:0000256" key="6">
    <source>
        <dbReference type="ARBA" id="ARBA00068140"/>
    </source>
</evidence>
<dbReference type="EMBL" id="JACMSC010000013">
    <property type="protein sequence ID" value="KAG6491658.1"/>
    <property type="molecule type" value="Genomic_DNA"/>
</dbReference>
<feature type="domain" description="Aldehyde dehydrogenase" evidence="10">
    <location>
        <begin position="496"/>
        <end position="643"/>
    </location>
</feature>
<dbReference type="AlphaFoldDB" id="A0A8J5KUW1"/>
<dbReference type="Pfam" id="PF00171">
    <property type="entry name" value="Aldedh"/>
    <property type="match status" value="2"/>
</dbReference>
<dbReference type="Proteomes" id="UP000734854">
    <property type="component" value="Unassembled WGS sequence"/>
</dbReference>
<dbReference type="FunFam" id="3.40.605.10:FF:000026">
    <property type="entry name" value="Aldehyde dehydrogenase, putative"/>
    <property type="match status" value="1"/>
</dbReference>
<keyword evidence="4" id="KW-0520">NAD</keyword>
<dbReference type="SUPFAM" id="SSF53720">
    <property type="entry name" value="ALDH-like"/>
    <property type="match status" value="1"/>
</dbReference>
<evidence type="ECO:0000256" key="3">
    <source>
        <dbReference type="ARBA" id="ARBA00023002"/>
    </source>
</evidence>
<feature type="domain" description="Aldehyde dehydrogenase" evidence="10">
    <location>
        <begin position="226"/>
        <end position="487"/>
    </location>
</feature>